<evidence type="ECO:0000313" key="1">
    <source>
        <dbReference type="EMBL" id="OOP56680.1"/>
    </source>
</evidence>
<evidence type="ECO:0000313" key="2">
    <source>
        <dbReference type="Proteomes" id="UP000189681"/>
    </source>
</evidence>
<name>A0A1V4AUA3_9BACT</name>
<gene>
    <name evidence="1" type="ORF">AYP45_07655</name>
</gene>
<sequence length="1400" mass="157441">MVFPQGFDGTNLLLNIALIPRNYDPFLPFVTGLPAPNDTAIAFADLNPEFEISIVKGLDEFPMSNATAPARIPVKKSITVTAASNKKAILQAIATEFAGKINLDENTDKLESIRPEALSVSKYLPESYRNAFNFTTPRHPNAKTDDSYHCAVRKEVVKKPNWQAKDDVSWGQLFAHILRQPMLARACGMIYSAQISVADDPTLFEKGCYIYADIINAEFVAVQNAILEDVEGPFIKRYAARVPKLKPTEPRPVFAPLLFPVLYRKLSDVVDPEPKGQWDKIFQEVNEYNDGFAKIIHAAQPVSGNLLVESQDGFHPVKDLGIRLAWDDEQIMIWYIRQMAENPEEPGTRVDTPMGVFGYRIDVREDLPGMDWKSLNRVQSKAVYQIQGTSIGNNINEELELPYQVFPTQLDNDTSQTFWLPMYYTNWIGKSLVLKDSDAVLIYKNDQALAGLNDPTPKQVSDSKAFNEVSANTPLLYGHSYEFRVRMQDITGGGPTDIPETNPVNIAAAPTSSLHFKRFIAPSMLRIDKPSVLTLNNIDFFNETIVNGESQYDANPVLNIQRPVLNYPAVVFTGKYQAAGQDPIQVLINSTNTPDNNKIPAIADPDVTKVEIKVEVETLRMDNLLSESGRENYVTLYTTTRNFPAGFDEVLNVPVTFRDVNSLNLGDLDDPFNDVTVNKPAIDAMNEIILPTARKIRMTLRGACDGDSGYFGFINNTNHDRDSRFGKTTQFFFYKESTDEVDLLLPKANVPIVQALYLQPDPIPLIDKNFVTTTLFQREKEVQMPDIVQRLAQEISVEAKGMTLTAKKGERVIFGCSSKIRHSLSPDMSSITFASKSDLTNHWLGCLVFQLNRDWSWDALQDVAFTISRDKKFKHDPLALNEHLDVLGDIEMKHSASFESLQADTFGVVNRSNATIIFIDAVEPKTGLHQDLANPASPLRFPDEIEVQYHINPSYKPNHATGAKETTNIEKLLLPTTIIPAQVPKIVSVGLAFSPYIRNKNYSATEPRQRYLWVELDEPVRDPDDTLFCRMLAYAPDQLISNNDFEMWVAPEEPPLAIDPEYQRVITPNQSDDMAGLSAMQAMEKANADDDIHYLLPLPPGLTPESDELFGFFTYEFRIGHGHWNDREDNLWSTAQGRFGRPLRITGMQHPAPTLTCLPNRDKEYLYVSAQYAQAVWNGKNVTSNPPRTKLYALLYAQVRQADDLDYRNILLDEKLMSWQQFFEIKEKKLELNTTTRVKLYSETLLYQSGAQLANADPTKFNFDKVSLAKGALIASFNDQPKSALGYWKNTEIAQHLQLLGLPEDSPLSVLVVEIFGNITNIREHINKLNMRQSGFATMAHNFNVSNDLHGSPFQDEGIDRISAMAASYDTPLSQRLGNFRILRTSALTEVPFVCCPTCG</sequence>
<proteinExistence type="predicted"/>
<dbReference type="Proteomes" id="UP000189681">
    <property type="component" value="Unassembled WGS sequence"/>
</dbReference>
<organism evidence="1 2">
    <name type="scientific">Candidatus Brocadia carolinensis</name>
    <dbReference type="NCBI Taxonomy" id="1004156"/>
    <lineage>
        <taxon>Bacteria</taxon>
        <taxon>Pseudomonadati</taxon>
        <taxon>Planctomycetota</taxon>
        <taxon>Candidatus Brocadiia</taxon>
        <taxon>Candidatus Brocadiales</taxon>
        <taxon>Candidatus Brocadiaceae</taxon>
        <taxon>Candidatus Brocadia</taxon>
    </lineage>
</organism>
<protein>
    <submittedName>
        <fullName evidence="1">Uncharacterized protein</fullName>
    </submittedName>
</protein>
<accession>A0A1V4AUA3</accession>
<reference evidence="1 2" key="1">
    <citation type="journal article" date="2017" name="Water Res.">
        <title>Discovery and metagenomic analysis of an anammox bacterial enrichment related to Candidatus "Brocadia caroliniensis" in a full-scale glycerol-fed nitritation-denitritation separate centrate treatment process.</title>
        <authorList>
            <person name="Park H."/>
            <person name="Brotto A.C."/>
            <person name="van Loosdrecht M.C."/>
            <person name="Chandran K."/>
        </authorList>
    </citation>
    <scope>NUCLEOTIDE SEQUENCE [LARGE SCALE GENOMIC DNA]</scope>
    <source>
        <strain evidence="1">26THWARD</strain>
    </source>
</reference>
<dbReference type="EMBL" id="AYTS01000064">
    <property type="protein sequence ID" value="OOP56680.1"/>
    <property type="molecule type" value="Genomic_DNA"/>
</dbReference>
<comment type="caution">
    <text evidence="1">The sequence shown here is derived from an EMBL/GenBank/DDBJ whole genome shotgun (WGS) entry which is preliminary data.</text>
</comment>